<dbReference type="PANTHER" id="PTHR12526">
    <property type="entry name" value="GLYCOSYLTRANSFERASE"/>
    <property type="match status" value="1"/>
</dbReference>
<dbReference type="PANTHER" id="PTHR12526:SF572">
    <property type="entry name" value="BLL5144 PROTEIN"/>
    <property type="match status" value="1"/>
</dbReference>
<evidence type="ECO:0000313" key="2">
    <source>
        <dbReference type="EMBL" id="PZX13525.1"/>
    </source>
</evidence>
<evidence type="ECO:0000259" key="1">
    <source>
        <dbReference type="Pfam" id="PF00534"/>
    </source>
</evidence>
<sequence>MNIAYLIPYSHPYDGIADYATEMARQLDPFAQITLVQVVPDHDSQHNGLPLLIRKNRLNDYVNAAHYINRHCDACLIHYLPQGFGMDHGMAILTFTAALTIPAAAIVHDLSGHPNDTLKSILQTLGHHLCNLIALSRQSADVMEHLCKIPGDKIKVIEYGVPLLQLPSRDIIRKRCGYEGKKVIFAHGMLHHHKGLDVLVEAMSMIRLKHPDAMLHFIGCTHPMEFQSGGEKYLTALLLQIRRAGLQNEIVIEHRLPSVDELNLYLAGCDIYVNPCTQELTLQSKSLAEAVVAGAAIVSTSTLYARDLLSDNRGELVPVNNPLALAETVSQLLKKNNTLEMLRKSSRDFRSLFIWSRIAGRYHKLLDEMCQTEPKISIEQRFIDVALIPHWNNAYMMMAAESHTCGDASGDVKLSQGRCRLETHAMAVMGLLKMEHHQPDAMLMSQLNHHLVQIKSMLDDNEAFENLSVCDQGKIVTHQDEVIGLVFCVLAQVVVSAPWVEQRQMAAELLKISMPAVMTTTSVNGIAASLIGLCIYLEQHPDDSLTQQARELAAKLTGLFKTHASDGWYWCDDKMGNMPGMVPLALLMMRDVIKMKGNREMIEKSISFLEHVFFSEDIFFPAGTKRPLRKGRTKAEFDQSAWDAVSMTWLYDYLIKKESEPNHYKHLFACYLWFIGENSMRRNLYNYRSGGCAHLLTPGVLAVNTTYSGTLAYLLSWIMTSEAACRQYLQ</sequence>
<organism evidence="2 3">
    <name type="scientific">Breznakibacter xylanolyticus</name>
    <dbReference type="NCBI Taxonomy" id="990"/>
    <lineage>
        <taxon>Bacteria</taxon>
        <taxon>Pseudomonadati</taxon>
        <taxon>Bacteroidota</taxon>
        <taxon>Bacteroidia</taxon>
        <taxon>Marinilabiliales</taxon>
        <taxon>Marinilabiliaceae</taxon>
        <taxon>Breznakibacter</taxon>
    </lineage>
</organism>
<keyword evidence="2" id="KW-0808">Transferase</keyword>
<protein>
    <submittedName>
        <fullName evidence="2">Glycosyltransferase involved in cell wall biosynthesis</fullName>
    </submittedName>
</protein>
<accession>A0A2W7MZF8</accession>
<reference evidence="2 3" key="1">
    <citation type="submission" date="2018-06" db="EMBL/GenBank/DDBJ databases">
        <title>Genomic Encyclopedia of Archaeal and Bacterial Type Strains, Phase II (KMG-II): from individual species to whole genera.</title>
        <authorList>
            <person name="Goeker M."/>
        </authorList>
    </citation>
    <scope>NUCLEOTIDE SEQUENCE [LARGE SCALE GENOMIC DNA]</scope>
    <source>
        <strain evidence="2 3">DSM 6779</strain>
    </source>
</reference>
<dbReference type="Proteomes" id="UP000249239">
    <property type="component" value="Unassembled WGS sequence"/>
</dbReference>
<proteinExistence type="predicted"/>
<gene>
    <name evidence="2" type="ORF">LX69_02636</name>
</gene>
<name>A0A2W7MZF8_9BACT</name>
<evidence type="ECO:0000313" key="3">
    <source>
        <dbReference type="Proteomes" id="UP000249239"/>
    </source>
</evidence>
<dbReference type="EMBL" id="QKZK01000025">
    <property type="protein sequence ID" value="PZX13525.1"/>
    <property type="molecule type" value="Genomic_DNA"/>
</dbReference>
<dbReference type="Gene3D" id="3.40.50.2000">
    <property type="entry name" value="Glycogen Phosphorylase B"/>
    <property type="match status" value="2"/>
</dbReference>
<dbReference type="Pfam" id="PF00534">
    <property type="entry name" value="Glycos_transf_1"/>
    <property type="match status" value="1"/>
</dbReference>
<feature type="domain" description="Glycosyl transferase family 1" evidence="1">
    <location>
        <begin position="178"/>
        <end position="347"/>
    </location>
</feature>
<dbReference type="OrthoDB" id="9765330at2"/>
<dbReference type="InterPro" id="IPR001296">
    <property type="entry name" value="Glyco_trans_1"/>
</dbReference>
<dbReference type="RefSeq" id="WP_111446479.1">
    <property type="nucleotide sequence ID" value="NZ_QKZK01000025.1"/>
</dbReference>
<dbReference type="GO" id="GO:0016757">
    <property type="term" value="F:glycosyltransferase activity"/>
    <property type="evidence" value="ECO:0007669"/>
    <property type="project" value="InterPro"/>
</dbReference>
<dbReference type="AlphaFoldDB" id="A0A2W7MZF8"/>
<dbReference type="SUPFAM" id="SSF53756">
    <property type="entry name" value="UDP-Glycosyltransferase/glycogen phosphorylase"/>
    <property type="match status" value="1"/>
</dbReference>
<keyword evidence="3" id="KW-1185">Reference proteome</keyword>
<comment type="caution">
    <text evidence="2">The sequence shown here is derived from an EMBL/GenBank/DDBJ whole genome shotgun (WGS) entry which is preliminary data.</text>
</comment>